<protein>
    <recommendedName>
        <fullName evidence="6">Single-stranded DNA-binding protein</fullName>
    </recommendedName>
</protein>
<evidence type="ECO:0000256" key="1">
    <source>
        <dbReference type="ARBA" id="ARBA00023125"/>
    </source>
</evidence>
<organism evidence="4 5">
    <name type="scientific">Xylanimonas ulmi</name>
    <dbReference type="NCBI Taxonomy" id="228973"/>
    <lineage>
        <taxon>Bacteria</taxon>
        <taxon>Bacillati</taxon>
        <taxon>Actinomycetota</taxon>
        <taxon>Actinomycetes</taxon>
        <taxon>Micrococcales</taxon>
        <taxon>Promicromonosporaceae</taxon>
        <taxon>Xylanimonas</taxon>
    </lineage>
</organism>
<comment type="caution">
    <text evidence="4">The sequence shown here is derived from an EMBL/GenBank/DDBJ whole genome shotgun (WGS) entry which is preliminary data.</text>
</comment>
<dbReference type="OrthoDB" id="4773434at2"/>
<name>A0A4Q7M146_9MICO</name>
<feature type="region of interest" description="Disordered" evidence="3">
    <location>
        <begin position="103"/>
        <end position="138"/>
    </location>
</feature>
<dbReference type="EMBL" id="SGWX01000001">
    <property type="protein sequence ID" value="RZS60643.1"/>
    <property type="molecule type" value="Genomic_DNA"/>
</dbReference>
<gene>
    <name evidence="4" type="ORF">EV386_0913</name>
</gene>
<evidence type="ECO:0000313" key="5">
    <source>
        <dbReference type="Proteomes" id="UP000293852"/>
    </source>
</evidence>
<accession>A0A4Q7M146</accession>
<evidence type="ECO:0000256" key="3">
    <source>
        <dbReference type="SAM" id="MobiDB-lite"/>
    </source>
</evidence>
<proteinExistence type="predicted"/>
<dbReference type="GO" id="GO:0003697">
    <property type="term" value="F:single-stranded DNA binding"/>
    <property type="evidence" value="ECO:0007669"/>
    <property type="project" value="InterPro"/>
</dbReference>
<reference evidence="4 5" key="1">
    <citation type="submission" date="2019-02" db="EMBL/GenBank/DDBJ databases">
        <title>Sequencing the genomes of 1000 actinobacteria strains.</title>
        <authorList>
            <person name="Klenk H.-P."/>
        </authorList>
    </citation>
    <scope>NUCLEOTIDE SEQUENCE [LARGE SCALE GENOMIC DNA]</scope>
    <source>
        <strain evidence="4 5">DSM 16932</strain>
    </source>
</reference>
<evidence type="ECO:0008006" key="6">
    <source>
        <dbReference type="Google" id="ProtNLM"/>
    </source>
</evidence>
<sequence>MIPTEPSISGKFVADPNEAETSGGAVMLRAKVAVRPEVRDVDGTYRRLPPAELELLMFGVAAEHALRHFRAGDQFIASGQMRTSTFVAAHIGHDSRWTTYRVVRSNRRRRRPSPRASRDPHVDTVPHAPRVGAAAQGR</sequence>
<feature type="compositionally biased region" description="Basic residues" evidence="3">
    <location>
        <begin position="104"/>
        <end position="113"/>
    </location>
</feature>
<dbReference type="Proteomes" id="UP000293852">
    <property type="component" value="Unassembled WGS sequence"/>
</dbReference>
<keyword evidence="1 2" id="KW-0238">DNA-binding</keyword>
<evidence type="ECO:0000313" key="4">
    <source>
        <dbReference type="EMBL" id="RZS60643.1"/>
    </source>
</evidence>
<dbReference type="PROSITE" id="PS50935">
    <property type="entry name" value="SSB"/>
    <property type="match status" value="1"/>
</dbReference>
<dbReference type="InterPro" id="IPR012340">
    <property type="entry name" value="NA-bd_OB-fold"/>
</dbReference>
<evidence type="ECO:0000256" key="2">
    <source>
        <dbReference type="PROSITE-ProRule" id="PRU00252"/>
    </source>
</evidence>
<dbReference type="AlphaFoldDB" id="A0A4Q7M146"/>
<dbReference type="SUPFAM" id="SSF50249">
    <property type="entry name" value="Nucleic acid-binding proteins"/>
    <property type="match status" value="1"/>
</dbReference>
<dbReference type="InterPro" id="IPR000424">
    <property type="entry name" value="Primosome_PriB/ssb"/>
</dbReference>
<dbReference type="RefSeq" id="WP_130412722.1">
    <property type="nucleotide sequence ID" value="NZ_SGWX01000001.1"/>
</dbReference>
<dbReference type="Gene3D" id="2.40.50.140">
    <property type="entry name" value="Nucleic acid-binding proteins"/>
    <property type="match status" value="1"/>
</dbReference>
<keyword evidence="5" id="KW-1185">Reference proteome</keyword>